<name>A0A2S0ULD4_9RHOB</name>
<keyword evidence="1" id="KW-0479">Metal-binding</keyword>
<dbReference type="Gene3D" id="3.30.70.100">
    <property type="match status" value="1"/>
</dbReference>
<dbReference type="AlphaFoldDB" id="A0A2S0ULD4"/>
<dbReference type="RefSeq" id="WP_108435434.1">
    <property type="nucleotide sequence ID" value="NZ_CP028918.1"/>
</dbReference>
<dbReference type="InterPro" id="IPR017969">
    <property type="entry name" value="Heavy-metal-associated_CS"/>
</dbReference>
<dbReference type="EMBL" id="CP028918">
    <property type="protein sequence ID" value="AWB48615.1"/>
    <property type="molecule type" value="Genomic_DNA"/>
</dbReference>
<evidence type="ECO:0000313" key="3">
    <source>
        <dbReference type="EMBL" id="AWB48615.1"/>
    </source>
</evidence>
<dbReference type="InterPro" id="IPR036163">
    <property type="entry name" value="HMA_dom_sf"/>
</dbReference>
<organism evidence="3 4">
    <name type="scientific">Paragemmobacter aquarius</name>
    <dbReference type="NCBI Taxonomy" id="2169400"/>
    <lineage>
        <taxon>Bacteria</taxon>
        <taxon>Pseudomonadati</taxon>
        <taxon>Pseudomonadota</taxon>
        <taxon>Alphaproteobacteria</taxon>
        <taxon>Rhodobacterales</taxon>
        <taxon>Paracoccaceae</taxon>
        <taxon>Paragemmobacter</taxon>
    </lineage>
</organism>
<keyword evidence="4" id="KW-1185">Reference proteome</keyword>
<dbReference type="Pfam" id="PF00403">
    <property type="entry name" value="HMA"/>
    <property type="match status" value="1"/>
</dbReference>
<reference evidence="3 4" key="1">
    <citation type="submission" date="2018-04" db="EMBL/GenBank/DDBJ databases">
        <title>Genome sequencing of Gemmobacter.</title>
        <authorList>
            <person name="Yi H."/>
            <person name="Baek M.-G."/>
        </authorList>
    </citation>
    <scope>NUCLEOTIDE SEQUENCE [LARGE SCALE GENOMIC DNA]</scope>
    <source>
        <strain evidence="3 4">HYN0069</strain>
    </source>
</reference>
<dbReference type="GO" id="GO:0046872">
    <property type="term" value="F:metal ion binding"/>
    <property type="evidence" value="ECO:0007669"/>
    <property type="project" value="UniProtKB-KW"/>
</dbReference>
<dbReference type="SUPFAM" id="SSF55008">
    <property type="entry name" value="HMA, heavy metal-associated domain"/>
    <property type="match status" value="1"/>
</dbReference>
<dbReference type="CDD" id="cd00371">
    <property type="entry name" value="HMA"/>
    <property type="match status" value="1"/>
</dbReference>
<dbReference type="PROSITE" id="PS01047">
    <property type="entry name" value="HMA_1"/>
    <property type="match status" value="1"/>
</dbReference>
<dbReference type="PROSITE" id="PS50846">
    <property type="entry name" value="HMA_2"/>
    <property type="match status" value="1"/>
</dbReference>
<dbReference type="OrthoDB" id="9801832at2"/>
<accession>A0A2S0ULD4</accession>
<sequence>MTTLSIPDMTCGHCKASVESALKALPDAGTITVDLVAKTATTSGPAAAATLLKALDEVGFPATLVGN</sequence>
<dbReference type="KEGG" id="geh:HYN69_08930"/>
<evidence type="ECO:0000313" key="4">
    <source>
        <dbReference type="Proteomes" id="UP000244496"/>
    </source>
</evidence>
<protein>
    <submittedName>
        <fullName evidence="3">Heavy metal transport/detoxification protein</fullName>
    </submittedName>
</protein>
<feature type="domain" description="HMA" evidence="2">
    <location>
        <begin position="1"/>
        <end position="63"/>
    </location>
</feature>
<proteinExistence type="predicted"/>
<dbReference type="Proteomes" id="UP000244496">
    <property type="component" value="Chromosome"/>
</dbReference>
<evidence type="ECO:0000256" key="1">
    <source>
        <dbReference type="ARBA" id="ARBA00022723"/>
    </source>
</evidence>
<gene>
    <name evidence="3" type="ORF">HYN69_08930</name>
</gene>
<evidence type="ECO:0000259" key="2">
    <source>
        <dbReference type="PROSITE" id="PS50846"/>
    </source>
</evidence>
<dbReference type="InterPro" id="IPR006121">
    <property type="entry name" value="HMA_dom"/>
</dbReference>